<gene>
    <name evidence="1" type="ORF">EEDITHA_LOCUS12225</name>
</gene>
<accession>A0AAU9UBH1</accession>
<dbReference type="InterPro" id="IPR001888">
    <property type="entry name" value="Transposase_1"/>
</dbReference>
<sequence>MTSVFWNAHEIIFINCLGKGKTINSDFYIALLERLKDEIAKKRPHLLFHQDNVPCHKSTKAMAKLYELGFELLPYSPYSPDLALSDFFLFSDLKRILAGKKFKADEEVIAETEEYFEAEHKSYYKNSIEKLEKLND</sequence>
<proteinExistence type="predicted"/>
<dbReference type="Pfam" id="PF01359">
    <property type="entry name" value="Transposase_1"/>
    <property type="match status" value="1"/>
</dbReference>
<evidence type="ECO:0000313" key="2">
    <source>
        <dbReference type="Proteomes" id="UP001153954"/>
    </source>
</evidence>
<keyword evidence="2" id="KW-1185">Reference proteome</keyword>
<dbReference type="AlphaFoldDB" id="A0AAU9UBH1"/>
<dbReference type="Proteomes" id="UP001153954">
    <property type="component" value="Unassembled WGS sequence"/>
</dbReference>
<protein>
    <recommendedName>
        <fullName evidence="3">Transposase</fullName>
    </recommendedName>
</protein>
<dbReference type="InterPro" id="IPR052709">
    <property type="entry name" value="Transposase-MT_Hybrid"/>
</dbReference>
<evidence type="ECO:0008006" key="3">
    <source>
        <dbReference type="Google" id="ProtNLM"/>
    </source>
</evidence>
<reference evidence="1" key="1">
    <citation type="submission" date="2022-03" db="EMBL/GenBank/DDBJ databases">
        <authorList>
            <person name="Tunstrom K."/>
        </authorList>
    </citation>
    <scope>NUCLEOTIDE SEQUENCE</scope>
</reference>
<dbReference type="InterPro" id="IPR036397">
    <property type="entry name" value="RNaseH_sf"/>
</dbReference>
<name>A0AAU9UBH1_EUPED</name>
<organism evidence="1 2">
    <name type="scientific">Euphydryas editha</name>
    <name type="common">Edith's checkerspot</name>
    <dbReference type="NCBI Taxonomy" id="104508"/>
    <lineage>
        <taxon>Eukaryota</taxon>
        <taxon>Metazoa</taxon>
        <taxon>Ecdysozoa</taxon>
        <taxon>Arthropoda</taxon>
        <taxon>Hexapoda</taxon>
        <taxon>Insecta</taxon>
        <taxon>Pterygota</taxon>
        <taxon>Neoptera</taxon>
        <taxon>Endopterygota</taxon>
        <taxon>Lepidoptera</taxon>
        <taxon>Glossata</taxon>
        <taxon>Ditrysia</taxon>
        <taxon>Papilionoidea</taxon>
        <taxon>Nymphalidae</taxon>
        <taxon>Nymphalinae</taxon>
        <taxon>Euphydryas</taxon>
    </lineage>
</organism>
<dbReference type="PANTHER" id="PTHR46060:SF1">
    <property type="entry name" value="MARINER MOS1 TRANSPOSASE-LIKE PROTEIN"/>
    <property type="match status" value="1"/>
</dbReference>
<comment type="caution">
    <text evidence="1">The sequence shown here is derived from an EMBL/GenBank/DDBJ whole genome shotgun (WGS) entry which is preliminary data.</text>
</comment>
<dbReference type="EMBL" id="CAKOGL010000017">
    <property type="protein sequence ID" value="CAH2096946.1"/>
    <property type="molecule type" value="Genomic_DNA"/>
</dbReference>
<dbReference type="Gene3D" id="3.30.420.10">
    <property type="entry name" value="Ribonuclease H-like superfamily/Ribonuclease H"/>
    <property type="match status" value="1"/>
</dbReference>
<evidence type="ECO:0000313" key="1">
    <source>
        <dbReference type="EMBL" id="CAH2096946.1"/>
    </source>
</evidence>
<dbReference type="PANTHER" id="PTHR46060">
    <property type="entry name" value="MARINER MOS1 TRANSPOSASE-LIKE PROTEIN"/>
    <property type="match status" value="1"/>
</dbReference>
<dbReference type="GO" id="GO:0003676">
    <property type="term" value="F:nucleic acid binding"/>
    <property type="evidence" value="ECO:0007669"/>
    <property type="project" value="InterPro"/>
</dbReference>